<dbReference type="AlphaFoldDB" id="A0A0G9GND7"/>
<organism evidence="2 3">
    <name type="scientific">Lactiplantibacillus plantarum</name>
    <name type="common">Lactobacillus plantarum</name>
    <dbReference type="NCBI Taxonomy" id="1590"/>
    <lineage>
        <taxon>Bacteria</taxon>
        <taxon>Bacillati</taxon>
        <taxon>Bacillota</taxon>
        <taxon>Bacilli</taxon>
        <taxon>Lactobacillales</taxon>
        <taxon>Lactobacillaceae</taxon>
        <taxon>Lactiplantibacillus</taxon>
    </lineage>
</organism>
<dbReference type="GO" id="GO:0008289">
    <property type="term" value="F:lipid binding"/>
    <property type="evidence" value="ECO:0007669"/>
    <property type="project" value="UniProtKB-KW"/>
</dbReference>
<evidence type="ECO:0000313" key="3">
    <source>
        <dbReference type="Proteomes" id="UP000094892"/>
    </source>
</evidence>
<proteinExistence type="predicted"/>
<dbReference type="Gene3D" id="3.30.1180.10">
    <property type="match status" value="1"/>
</dbReference>
<reference evidence="2 3" key="1">
    <citation type="submission" date="2016-08" db="EMBL/GenBank/DDBJ databases">
        <title>Genome sequencing of Lactobacillus plantarum JSA22, isolated from fermented soybean paste.</title>
        <authorList>
            <person name="Choi H.S."/>
        </authorList>
    </citation>
    <scope>NUCLEOTIDE SEQUENCE [LARGE SCALE GENOMIC DNA]</scope>
    <source>
        <strain evidence="2 3">JSA22</strain>
    </source>
</reference>
<dbReference type="NCBIfam" id="TIGR00762">
    <property type="entry name" value="DegV"/>
    <property type="match status" value="1"/>
</dbReference>
<evidence type="ECO:0000313" key="2">
    <source>
        <dbReference type="EMBL" id="ODO61768.1"/>
    </source>
</evidence>
<dbReference type="SUPFAM" id="SSF82549">
    <property type="entry name" value="DAK1/DegV-like"/>
    <property type="match status" value="1"/>
</dbReference>
<comment type="caution">
    <text evidence="2">The sequence shown here is derived from an EMBL/GenBank/DDBJ whole genome shotgun (WGS) entry which is preliminary data.</text>
</comment>
<gene>
    <name evidence="2" type="ORF">LPJSA22_01747</name>
</gene>
<dbReference type="PANTHER" id="PTHR33434">
    <property type="entry name" value="DEGV DOMAIN-CONTAINING PROTEIN DR_1986-RELATED"/>
    <property type="match status" value="1"/>
</dbReference>
<keyword evidence="1" id="KW-0446">Lipid-binding</keyword>
<evidence type="ECO:0000256" key="1">
    <source>
        <dbReference type="ARBA" id="ARBA00023121"/>
    </source>
</evidence>
<dbReference type="RefSeq" id="WP_003640577.1">
    <property type="nucleotide sequence ID" value="NZ_AP028145.1"/>
</dbReference>
<dbReference type="PANTHER" id="PTHR33434:SF8">
    <property type="entry name" value="DEGV DOMAIN-CONTAINING PROTEIN SPR1019"/>
    <property type="match status" value="1"/>
</dbReference>
<sequence length="283" mass="30163">MTKIKIVTDSSANLTDAEVKKYDITVIPLTVMIDGTIYVEDETITREEFIDKMATAKSLPKTSQPALGTFIETFDKLGADGASVICINMLEAISGTVHTAEQAASITKTDVTVIDARTTDRAMAFQVLTAAKLAQSGADKQAVIDQIHATQAHTKLFMGVMTLNNLVAGGRISRLTGAISTLLNVKIALEVDDGTLDVKMKGRGVKAINKFFDKVLDDIIATPNVAEVAISHVGATERVEEYRARLQAALPSLKISVQPTVPIIATHGGPGAFAVEYHTQAPA</sequence>
<dbReference type="InterPro" id="IPR043168">
    <property type="entry name" value="DegV_C"/>
</dbReference>
<dbReference type="InterPro" id="IPR003797">
    <property type="entry name" value="DegV"/>
</dbReference>
<dbReference type="InterPro" id="IPR050270">
    <property type="entry name" value="DegV_domain_contain"/>
</dbReference>
<dbReference type="Pfam" id="PF02645">
    <property type="entry name" value="DegV"/>
    <property type="match status" value="1"/>
</dbReference>
<accession>A0A0G9GND7</accession>
<dbReference type="Proteomes" id="UP000094892">
    <property type="component" value="Unassembled WGS sequence"/>
</dbReference>
<dbReference type="EMBL" id="MCOL01000001">
    <property type="protein sequence ID" value="ODO61768.1"/>
    <property type="molecule type" value="Genomic_DNA"/>
</dbReference>
<dbReference type="Gene3D" id="3.40.50.10170">
    <property type="match status" value="1"/>
</dbReference>
<protein>
    <submittedName>
        <fullName evidence="2">DegV domain-containing protein</fullName>
    </submittedName>
</protein>
<dbReference type="PATRIC" id="fig|1590.142.peg.1721"/>
<dbReference type="OMA" id="GPIISTH"/>
<dbReference type="PROSITE" id="PS51482">
    <property type="entry name" value="DEGV"/>
    <property type="match status" value="1"/>
</dbReference>
<name>A0A0G9GND7_LACPN</name>